<name>A0AAE0MVC7_9PEZI</name>
<feature type="compositionally biased region" description="Low complexity" evidence="2">
    <location>
        <begin position="64"/>
        <end position="83"/>
    </location>
</feature>
<dbReference type="Pfam" id="PF07910">
    <property type="entry name" value="Peptidase_C78"/>
    <property type="match status" value="1"/>
</dbReference>
<comment type="caution">
    <text evidence="4">The sequence shown here is derived from an EMBL/GenBank/DDBJ whole genome shotgun (WGS) entry which is preliminary data.</text>
</comment>
<evidence type="ECO:0000256" key="1">
    <source>
        <dbReference type="ARBA" id="ARBA00022801"/>
    </source>
</evidence>
<gene>
    <name evidence="4" type="ORF">B0H65DRAFT_458607</name>
</gene>
<feature type="compositionally biased region" description="Low complexity" evidence="2">
    <location>
        <begin position="93"/>
        <end position="123"/>
    </location>
</feature>
<evidence type="ECO:0000256" key="2">
    <source>
        <dbReference type="SAM" id="MobiDB-lite"/>
    </source>
</evidence>
<organism evidence="4 5">
    <name type="scientific">Neurospora tetraspora</name>
    <dbReference type="NCBI Taxonomy" id="94610"/>
    <lineage>
        <taxon>Eukaryota</taxon>
        <taxon>Fungi</taxon>
        <taxon>Dikarya</taxon>
        <taxon>Ascomycota</taxon>
        <taxon>Pezizomycotina</taxon>
        <taxon>Sordariomycetes</taxon>
        <taxon>Sordariomycetidae</taxon>
        <taxon>Sordariales</taxon>
        <taxon>Sordariaceae</taxon>
        <taxon>Neurospora</taxon>
    </lineage>
</organism>
<dbReference type="Proteomes" id="UP001278500">
    <property type="component" value="Unassembled WGS sequence"/>
</dbReference>
<dbReference type="GeneID" id="87863568"/>
<proteinExistence type="predicted"/>
<dbReference type="RefSeq" id="XP_062684949.1">
    <property type="nucleotide sequence ID" value="XM_062826414.1"/>
</dbReference>
<dbReference type="AlphaFoldDB" id="A0AAE0MVC7"/>
<sequence>METNHAEGESPLVVADEAAAANGGHIPEEDEEEESLYIECPAEDCGEVLLAADLDYHLELHVAEQGGSASSETETGSPIITPSAPSPSPKVQSPPARRPTTTTRTPTSHSSSSSPRPSTTSSSKAHRGETERHRRGERKDDHHSDRSRDSSKSKSIWRAFLGIHHSRHSSDAPSMSPKPPKKRHRERMAERLSERAHGGTTKVMRGIRLGKAQLGKYAHEEQMPDWLVKHLEKGLYVKAEGIIPVLAQLFEQCSSTRHALLCHPSTNHVSKLKREGGFCGYRNIQMLSSYIISTEYPGYQHFSGEIPTIFDIQEMIETAWDHGINAQGRVETGGIRGTRKYIGTPEAMAMFRLLQIPFDVQAFKDPEPGHSEKNLLDMVERYFQTGILLPEDQDPTTQIQKVRQTDLPPIYFQHAGHSMTIIGLEYDKSGARNLIVFDPMFHDASNVTKHVGREVHVHHHLHPLAANMALNPYRRGSKYLGRFREFEVIRLRPRPGINA</sequence>
<dbReference type="EMBL" id="JAUEPP010000002">
    <property type="protein sequence ID" value="KAK3351654.1"/>
    <property type="molecule type" value="Genomic_DNA"/>
</dbReference>
<protein>
    <submittedName>
        <fullName evidence="4">Peptidase family C78-domain-containing protein</fullName>
    </submittedName>
</protein>
<reference evidence="4" key="2">
    <citation type="submission" date="2023-06" db="EMBL/GenBank/DDBJ databases">
        <authorList>
            <consortium name="Lawrence Berkeley National Laboratory"/>
            <person name="Haridas S."/>
            <person name="Hensen N."/>
            <person name="Bonometti L."/>
            <person name="Westerberg I."/>
            <person name="Brannstrom I.O."/>
            <person name="Guillou S."/>
            <person name="Cros-Aarteil S."/>
            <person name="Calhoun S."/>
            <person name="Kuo A."/>
            <person name="Mondo S."/>
            <person name="Pangilinan J."/>
            <person name="Riley R."/>
            <person name="Labutti K."/>
            <person name="Andreopoulos B."/>
            <person name="Lipzen A."/>
            <person name="Chen C."/>
            <person name="Yanf M."/>
            <person name="Daum C."/>
            <person name="Ng V."/>
            <person name="Clum A."/>
            <person name="Steindorff A."/>
            <person name="Ohm R."/>
            <person name="Martin F."/>
            <person name="Silar P."/>
            <person name="Natvig D."/>
            <person name="Lalanne C."/>
            <person name="Gautier V."/>
            <person name="Ament-Velasquez S.L."/>
            <person name="Kruys A."/>
            <person name="Hutchinson M.I."/>
            <person name="Powell A.J."/>
            <person name="Barry K."/>
            <person name="Miller A.N."/>
            <person name="Grigoriev I.V."/>
            <person name="Debuchy R."/>
            <person name="Gladieux P."/>
            <person name="Thoren M.H."/>
            <person name="Johannesson H."/>
        </authorList>
    </citation>
    <scope>NUCLEOTIDE SEQUENCE</scope>
    <source>
        <strain evidence="4">CBS 560.94</strain>
    </source>
</reference>
<evidence type="ECO:0000259" key="3">
    <source>
        <dbReference type="Pfam" id="PF07910"/>
    </source>
</evidence>
<dbReference type="Gene3D" id="3.90.70.130">
    <property type="match status" value="1"/>
</dbReference>
<feature type="domain" description="UFSP1/2/DUB catalytic" evidence="3">
    <location>
        <begin position="256"/>
        <end position="488"/>
    </location>
</feature>
<evidence type="ECO:0000313" key="5">
    <source>
        <dbReference type="Proteomes" id="UP001278500"/>
    </source>
</evidence>
<accession>A0AAE0MVC7</accession>
<feature type="compositionally biased region" description="Basic and acidic residues" evidence="2">
    <location>
        <begin position="187"/>
        <end position="197"/>
    </location>
</feature>
<reference evidence="4" key="1">
    <citation type="journal article" date="2023" name="Mol. Phylogenet. Evol.">
        <title>Genome-scale phylogeny and comparative genomics of the fungal order Sordariales.</title>
        <authorList>
            <person name="Hensen N."/>
            <person name="Bonometti L."/>
            <person name="Westerberg I."/>
            <person name="Brannstrom I.O."/>
            <person name="Guillou S."/>
            <person name="Cros-Aarteil S."/>
            <person name="Calhoun S."/>
            <person name="Haridas S."/>
            <person name="Kuo A."/>
            <person name="Mondo S."/>
            <person name="Pangilinan J."/>
            <person name="Riley R."/>
            <person name="LaButti K."/>
            <person name="Andreopoulos B."/>
            <person name="Lipzen A."/>
            <person name="Chen C."/>
            <person name="Yan M."/>
            <person name="Daum C."/>
            <person name="Ng V."/>
            <person name="Clum A."/>
            <person name="Steindorff A."/>
            <person name="Ohm R.A."/>
            <person name="Martin F."/>
            <person name="Silar P."/>
            <person name="Natvig D.O."/>
            <person name="Lalanne C."/>
            <person name="Gautier V."/>
            <person name="Ament-Velasquez S.L."/>
            <person name="Kruys A."/>
            <person name="Hutchinson M.I."/>
            <person name="Powell A.J."/>
            <person name="Barry K."/>
            <person name="Miller A.N."/>
            <person name="Grigoriev I.V."/>
            <person name="Debuchy R."/>
            <person name="Gladieux P."/>
            <person name="Hiltunen Thoren M."/>
            <person name="Johannesson H."/>
        </authorList>
    </citation>
    <scope>NUCLEOTIDE SEQUENCE</scope>
    <source>
        <strain evidence="4">CBS 560.94</strain>
    </source>
</reference>
<feature type="compositionally biased region" description="Basic and acidic residues" evidence="2">
    <location>
        <begin position="126"/>
        <end position="152"/>
    </location>
</feature>
<keyword evidence="1" id="KW-0378">Hydrolase</keyword>
<dbReference type="InterPro" id="IPR012462">
    <property type="entry name" value="UFSP1/2_DUB_cat"/>
</dbReference>
<evidence type="ECO:0000313" key="4">
    <source>
        <dbReference type="EMBL" id="KAK3351654.1"/>
    </source>
</evidence>
<keyword evidence="5" id="KW-1185">Reference proteome</keyword>
<feature type="region of interest" description="Disordered" evidence="2">
    <location>
        <begin position="1"/>
        <end position="35"/>
    </location>
</feature>
<feature type="region of interest" description="Disordered" evidence="2">
    <location>
        <begin position="64"/>
        <end position="197"/>
    </location>
</feature>
<dbReference type="GO" id="GO:0016787">
    <property type="term" value="F:hydrolase activity"/>
    <property type="evidence" value="ECO:0007669"/>
    <property type="project" value="UniProtKB-KW"/>
</dbReference>